<gene>
    <name evidence="2" type="ORF">PVK06_008409</name>
</gene>
<sequence>MSSSRGKKATIPTSKKRKGTSSSPGPTTEVRHPFLRLVRHLSILEFGTALGLYMKEFKEENDLDTLNRHIHRSR</sequence>
<dbReference type="EMBL" id="JARKNE010000003">
    <property type="protein sequence ID" value="KAK5839601.1"/>
    <property type="molecule type" value="Genomic_DNA"/>
</dbReference>
<feature type="region of interest" description="Disordered" evidence="1">
    <location>
        <begin position="1"/>
        <end position="32"/>
    </location>
</feature>
<keyword evidence="3" id="KW-1185">Reference proteome</keyword>
<comment type="caution">
    <text evidence="2">The sequence shown here is derived from an EMBL/GenBank/DDBJ whole genome shotgun (WGS) entry which is preliminary data.</text>
</comment>
<reference evidence="2 3" key="1">
    <citation type="submission" date="2023-03" db="EMBL/GenBank/DDBJ databases">
        <title>WGS of Gossypium arboreum.</title>
        <authorList>
            <person name="Yu D."/>
        </authorList>
    </citation>
    <scope>NUCLEOTIDE SEQUENCE [LARGE SCALE GENOMIC DNA]</scope>
    <source>
        <tissue evidence="2">Leaf</tissue>
    </source>
</reference>
<evidence type="ECO:0000256" key="1">
    <source>
        <dbReference type="SAM" id="MobiDB-lite"/>
    </source>
</evidence>
<evidence type="ECO:0000313" key="2">
    <source>
        <dbReference type="EMBL" id="KAK5839601.1"/>
    </source>
</evidence>
<protein>
    <submittedName>
        <fullName evidence="2">Uncharacterized protein</fullName>
    </submittedName>
</protein>
<accession>A0ABR0QKM8</accession>
<feature type="compositionally biased region" description="Basic residues" evidence="1">
    <location>
        <begin position="1"/>
        <end position="19"/>
    </location>
</feature>
<evidence type="ECO:0000313" key="3">
    <source>
        <dbReference type="Proteomes" id="UP001358586"/>
    </source>
</evidence>
<name>A0ABR0QKM8_GOSAR</name>
<dbReference type="Proteomes" id="UP001358586">
    <property type="component" value="Chromosome 3"/>
</dbReference>
<organism evidence="2 3">
    <name type="scientific">Gossypium arboreum</name>
    <name type="common">Tree cotton</name>
    <name type="synonym">Gossypium nanking</name>
    <dbReference type="NCBI Taxonomy" id="29729"/>
    <lineage>
        <taxon>Eukaryota</taxon>
        <taxon>Viridiplantae</taxon>
        <taxon>Streptophyta</taxon>
        <taxon>Embryophyta</taxon>
        <taxon>Tracheophyta</taxon>
        <taxon>Spermatophyta</taxon>
        <taxon>Magnoliopsida</taxon>
        <taxon>eudicotyledons</taxon>
        <taxon>Gunneridae</taxon>
        <taxon>Pentapetalae</taxon>
        <taxon>rosids</taxon>
        <taxon>malvids</taxon>
        <taxon>Malvales</taxon>
        <taxon>Malvaceae</taxon>
        <taxon>Malvoideae</taxon>
        <taxon>Gossypium</taxon>
    </lineage>
</organism>
<proteinExistence type="predicted"/>